<dbReference type="EMBL" id="AFCE01000085">
    <property type="protein sequence ID" value="EGL83747.1"/>
    <property type="molecule type" value="Genomic_DNA"/>
</dbReference>
<sequence>MQKKVMKRAVELARKMEGDWVARMALALRQAWKEAKQPKSVVYDVRHQPSGGREWVAEIVGRHPKYKLDRKFETPVERRWSSSGKTGRTYFELQEGRIYEINEPYRGRYFVKVENGEVVGITADAVLGSIA</sequence>
<proteinExistence type="predicted"/>
<dbReference type="InterPro" id="IPR010878">
    <property type="entry name" value="Gp111"/>
</dbReference>
<dbReference type="OrthoDB" id="2971804at2"/>
<evidence type="ECO:0000313" key="3">
    <source>
        <dbReference type="Proteomes" id="UP000010716"/>
    </source>
</evidence>
<dbReference type="EMBL" id="CP082237">
    <property type="protein sequence ID" value="QZT33975.1"/>
    <property type="molecule type" value="Genomic_DNA"/>
</dbReference>
<accession>F5L4K1</accession>
<name>F5L4K1_CALTT</name>
<evidence type="ECO:0000313" key="1">
    <source>
        <dbReference type="EMBL" id="EGL83747.1"/>
    </source>
</evidence>
<dbReference type="RefSeq" id="WP_007503176.1">
    <property type="nucleotide sequence ID" value="NZ_AFCE01000085.1"/>
</dbReference>
<dbReference type="Proteomes" id="UP000825179">
    <property type="component" value="Chromosome"/>
</dbReference>
<organism evidence="1 3">
    <name type="scientific">Caldalkalibacillus thermarum (strain TA2.A1)</name>
    <dbReference type="NCBI Taxonomy" id="986075"/>
    <lineage>
        <taxon>Bacteria</taxon>
        <taxon>Bacillati</taxon>
        <taxon>Bacillota</taxon>
        <taxon>Bacilli</taxon>
        <taxon>Bacillales</taxon>
        <taxon>Bacillaceae</taxon>
        <taxon>Caldalkalibacillus</taxon>
    </lineage>
</organism>
<dbReference type="AlphaFoldDB" id="F5L4K1"/>
<evidence type="ECO:0008006" key="5">
    <source>
        <dbReference type="Google" id="ProtNLM"/>
    </source>
</evidence>
<protein>
    <recommendedName>
        <fullName evidence="5">Phage protein</fullName>
    </recommendedName>
</protein>
<gene>
    <name evidence="1" type="ORF">CathTA2_0714</name>
    <name evidence="2" type="ORF">HUR95_00600</name>
</gene>
<dbReference type="Proteomes" id="UP000010716">
    <property type="component" value="Unassembled WGS sequence"/>
</dbReference>
<reference evidence="2" key="3">
    <citation type="submission" date="2021-08" db="EMBL/GenBank/DDBJ databases">
        <authorList>
            <person name="de Jong S."/>
            <person name="van den Broek M."/>
            <person name="Merkel A."/>
            <person name="de la Torre Cortes P."/>
            <person name="Kalamorz F."/>
            <person name="Cook G."/>
            <person name="van Loosdrecht M."/>
            <person name="McMillan D."/>
        </authorList>
    </citation>
    <scope>NUCLEOTIDE SEQUENCE</scope>
    <source>
        <strain evidence="2">TA2.A1</strain>
    </source>
</reference>
<evidence type="ECO:0000313" key="2">
    <source>
        <dbReference type="EMBL" id="QZT33975.1"/>
    </source>
</evidence>
<reference evidence="2 4" key="2">
    <citation type="journal article" date="2020" name="Extremophiles">
        <title>Genomic analysis of Caldalkalibacillus thermarum TA2.A1 reveals aerobic alkaliphilic metabolism and evolutionary hallmarks linking alkaliphilic bacteria and plant life.</title>
        <authorList>
            <person name="de Jong S.I."/>
            <person name="van den Broek M.A."/>
            <person name="Merkel A.Y."/>
            <person name="de la Torre Cortes P."/>
            <person name="Kalamorz F."/>
            <person name="Cook G.M."/>
            <person name="van Loosdrecht M.C.M."/>
            <person name="McMillan D.G.G."/>
        </authorList>
    </citation>
    <scope>NUCLEOTIDE SEQUENCE [LARGE SCALE GENOMIC DNA]</scope>
    <source>
        <strain evidence="2 4">TA2.A1</strain>
    </source>
</reference>
<keyword evidence="4" id="KW-1185">Reference proteome</keyword>
<dbReference type="Pfam" id="PF07410">
    <property type="entry name" value="Phage_Gp111"/>
    <property type="match status" value="1"/>
</dbReference>
<dbReference type="KEGG" id="cthu:HUR95_00600"/>
<evidence type="ECO:0000313" key="4">
    <source>
        <dbReference type="Proteomes" id="UP000825179"/>
    </source>
</evidence>
<reference evidence="1 3" key="1">
    <citation type="journal article" date="2011" name="J. Bacteriol.">
        <title>Draft genome sequence of the thermoalkaliphilic Caldalkalibacillus thermarum strain TA2.A1.</title>
        <authorList>
            <person name="Kalamorz F."/>
            <person name="Keis S."/>
            <person name="McMillan D.G."/>
            <person name="Olsson K."/>
            <person name="Stanton J.A."/>
            <person name="Stockwell P."/>
            <person name="Black M.A."/>
            <person name="Klingeman D.M."/>
            <person name="Land M.L."/>
            <person name="Han C.S."/>
            <person name="Martin S.L."/>
            <person name="Becher S.A."/>
            <person name="Peddie C.J."/>
            <person name="Morgan H.W."/>
            <person name="Matthies D."/>
            <person name="Preiss L."/>
            <person name="Meier T."/>
            <person name="Brown S.D."/>
            <person name="Cook G.M."/>
        </authorList>
    </citation>
    <scope>NUCLEOTIDE SEQUENCE [LARGE SCALE GENOMIC DNA]</scope>
    <source>
        <strain evidence="1 3">TA2.A1</strain>
    </source>
</reference>
<dbReference type="eggNOG" id="ENOG502ZJYK">
    <property type="taxonomic scope" value="Bacteria"/>
</dbReference>